<dbReference type="RefSeq" id="WP_378135401.1">
    <property type="nucleotide sequence ID" value="NZ_JBHSMI010000028.1"/>
</dbReference>
<keyword evidence="6" id="KW-1185">Reference proteome</keyword>
<dbReference type="PANTHER" id="PTHR16305:SF28">
    <property type="entry name" value="GUANYLATE CYCLASE DOMAIN-CONTAINING PROTEIN"/>
    <property type="match status" value="1"/>
</dbReference>
<dbReference type="InterPro" id="IPR005158">
    <property type="entry name" value="BTAD"/>
</dbReference>
<dbReference type="SMART" id="SM00028">
    <property type="entry name" value="TPR"/>
    <property type="match status" value="5"/>
</dbReference>
<dbReference type="SUPFAM" id="SSF52540">
    <property type="entry name" value="P-loop containing nucleoside triphosphate hydrolases"/>
    <property type="match status" value="1"/>
</dbReference>
<dbReference type="SMART" id="SM01043">
    <property type="entry name" value="BTAD"/>
    <property type="match status" value="1"/>
</dbReference>
<comment type="caution">
    <text evidence="5">The sequence shown here is derived from an EMBL/GenBank/DDBJ whole genome shotgun (WGS) entry which is preliminary data.</text>
</comment>
<evidence type="ECO:0000256" key="2">
    <source>
        <dbReference type="ARBA" id="ARBA00022840"/>
    </source>
</evidence>
<gene>
    <name evidence="5" type="ORF">ACFPOF_18795</name>
</gene>
<dbReference type="InterPro" id="IPR036388">
    <property type="entry name" value="WH-like_DNA-bd_sf"/>
</dbReference>
<dbReference type="EMBL" id="JBHSMI010000028">
    <property type="protein sequence ID" value="MFC5404792.1"/>
    <property type="molecule type" value="Genomic_DNA"/>
</dbReference>
<dbReference type="InterPro" id="IPR041664">
    <property type="entry name" value="AAA_16"/>
</dbReference>
<dbReference type="Proteomes" id="UP001596113">
    <property type="component" value="Unassembled WGS sequence"/>
</dbReference>
<evidence type="ECO:0000256" key="1">
    <source>
        <dbReference type="ARBA" id="ARBA00022741"/>
    </source>
</evidence>
<reference evidence="6" key="1">
    <citation type="journal article" date="2019" name="Int. J. Syst. Evol. Microbiol.">
        <title>The Global Catalogue of Microorganisms (GCM) 10K type strain sequencing project: providing services to taxonomists for standard genome sequencing and annotation.</title>
        <authorList>
            <consortium name="The Broad Institute Genomics Platform"/>
            <consortium name="The Broad Institute Genome Sequencing Center for Infectious Disease"/>
            <person name="Wu L."/>
            <person name="Ma J."/>
        </authorList>
    </citation>
    <scope>NUCLEOTIDE SEQUENCE [LARGE SCALE GENOMIC DNA]</scope>
    <source>
        <strain evidence="6">CGMCC 1.18575</strain>
    </source>
</reference>
<keyword evidence="1" id="KW-0547">Nucleotide-binding</keyword>
<organism evidence="5 6">
    <name type="scientific">Cohnella soli</name>
    <dbReference type="NCBI Taxonomy" id="425005"/>
    <lineage>
        <taxon>Bacteria</taxon>
        <taxon>Bacillati</taxon>
        <taxon>Bacillota</taxon>
        <taxon>Bacilli</taxon>
        <taxon>Bacillales</taxon>
        <taxon>Paenibacillaceae</taxon>
        <taxon>Cohnella</taxon>
    </lineage>
</organism>
<sequence length="1113" mass="127064">MEGCRFQFLGSLKIAFNDEECMATLSSSKVKLLAYLVLAFDASRSRKQIAFDFWPDSTEKQALSNLRKLLHDLRQTHPQIDRYLNITPIVIQWKGDQPFFSDVHEFEQAARGSTYAELVKAQQLYKGELLPGYYEDWIAAKRELLAQTFLNVADRLITILESQREYASAIYYARKLLAYDKLREETYRTLMRLHSINKDTSAISRIFRQLKSVLHNELGIEPSRETLQLLERLSEKADDLSITARNPAKLIGRTFEWGTMLSAWKKATLGTNTLLLLKGEAGIGKTRLAAEFRAWAESQGDQTAWASCYPSVKTLSYTPIKVWLRSLPLPQLSPVMLSELTRLLPELTERYPDLPKPGLIQENWQLNHWFEAIEQVLLSKQPVLLILDDIQWCDTETLQLLSYFLRGDSESKLLVIAMMRTEGEPGDAIEQLISDLSFERKFLEIDLVPLSEEETRGLMAVAVGDALAERHASGLHTETGGNPLFIVETLREWQATGFDSDFRLSPVVKSVIDHRLSKLSPDQQQLVSAVAAIGRPVSAALMAKVTNLEDEAVHERIEALVQVKVLQEAGAGKYDFSHDIIRATAYKLNNESRRRQYHGQIARSLVALHYAQPEAFAAEIAFHYELAAVDQEAVVYYEMAASSAEKIYAHETRIQCYKKLCDLLPPEQIVPILMKLGDALIIVGNWSEAEKTYKDWFQRFGYAVTIKERSFCDVALGNCLRLQGKIEEARFHLERALHHFQLMEDYAGLSLVFGALGWMYYFMADYDKSLSFLLERMELPDAGSRIEDDCRFSGFIGYLFYDQDEYVQAIHWFKNQIRLATELRDEYYVGEALGGLAMVYFETDDMDLAFDHLVEKIEIDKSIGARMSSAMAIGMMGKYYHLLGARIQSEQCIAYCLEEAVLIRDMHIAAVVLGIEGCNLMAEMKYEEAGLMIERSIGLAKQNQIPFFECDGLYFKSLLKQREKRYECALEAAEEALRIAERLKRRTVRVNLLLLLLSLKTDLGRITSVEAADQLERMLEQYPHRQDQAAIRFAIWKLNPESSAHRTSALLLNEELYRKSGKEQYLIRCRELKACIPTVAARQMPRAAAEVVANKTIPAYILAEIDQKLDRSH</sequence>
<dbReference type="Gene3D" id="1.10.10.10">
    <property type="entry name" value="Winged helix-like DNA-binding domain superfamily/Winged helix DNA-binding domain"/>
    <property type="match status" value="1"/>
</dbReference>
<dbReference type="Gene3D" id="3.40.50.300">
    <property type="entry name" value="P-loop containing nucleotide triphosphate hydrolases"/>
    <property type="match status" value="1"/>
</dbReference>
<evidence type="ECO:0000259" key="4">
    <source>
        <dbReference type="SMART" id="SM01043"/>
    </source>
</evidence>
<dbReference type="InterPro" id="IPR011990">
    <property type="entry name" value="TPR-like_helical_dom_sf"/>
</dbReference>
<evidence type="ECO:0000313" key="6">
    <source>
        <dbReference type="Proteomes" id="UP001596113"/>
    </source>
</evidence>
<keyword evidence="2" id="KW-0067">ATP-binding</keyword>
<feature type="coiled-coil region" evidence="3">
    <location>
        <begin position="956"/>
        <end position="986"/>
    </location>
</feature>
<evidence type="ECO:0000256" key="3">
    <source>
        <dbReference type="SAM" id="Coils"/>
    </source>
</evidence>
<proteinExistence type="predicted"/>
<feature type="domain" description="Bacterial transcriptional activator" evidence="4">
    <location>
        <begin position="101"/>
        <end position="234"/>
    </location>
</feature>
<dbReference type="Pfam" id="PF03704">
    <property type="entry name" value="BTAD"/>
    <property type="match status" value="1"/>
</dbReference>
<accession>A0ABW0HX87</accession>
<evidence type="ECO:0000313" key="5">
    <source>
        <dbReference type="EMBL" id="MFC5404792.1"/>
    </source>
</evidence>
<dbReference type="SUPFAM" id="SSF48452">
    <property type="entry name" value="TPR-like"/>
    <property type="match status" value="3"/>
</dbReference>
<dbReference type="Gene3D" id="1.25.40.10">
    <property type="entry name" value="Tetratricopeptide repeat domain"/>
    <property type="match status" value="3"/>
</dbReference>
<dbReference type="InterPro" id="IPR019734">
    <property type="entry name" value="TPR_rpt"/>
</dbReference>
<dbReference type="InterPro" id="IPR027417">
    <property type="entry name" value="P-loop_NTPase"/>
</dbReference>
<dbReference type="PANTHER" id="PTHR16305">
    <property type="entry name" value="TESTICULAR SOLUBLE ADENYLYL CYCLASE"/>
    <property type="match status" value="1"/>
</dbReference>
<name>A0ABW0HX87_9BACL</name>
<protein>
    <submittedName>
        <fullName evidence="5">AAA family ATPase</fullName>
    </submittedName>
</protein>
<dbReference type="Pfam" id="PF13191">
    <property type="entry name" value="AAA_16"/>
    <property type="match status" value="1"/>
</dbReference>
<keyword evidence="3" id="KW-0175">Coiled coil</keyword>